<feature type="compositionally biased region" description="Polar residues" evidence="1">
    <location>
        <begin position="3151"/>
        <end position="3167"/>
    </location>
</feature>
<feature type="compositionally biased region" description="Polar residues" evidence="1">
    <location>
        <begin position="2239"/>
        <end position="2249"/>
    </location>
</feature>
<organism evidence="2 3">
    <name type="scientific">Trypanosoma equiperdum</name>
    <dbReference type="NCBI Taxonomy" id="5694"/>
    <lineage>
        <taxon>Eukaryota</taxon>
        <taxon>Discoba</taxon>
        <taxon>Euglenozoa</taxon>
        <taxon>Kinetoplastea</taxon>
        <taxon>Metakinetoplastina</taxon>
        <taxon>Trypanosomatida</taxon>
        <taxon>Trypanosomatidae</taxon>
        <taxon>Trypanosoma</taxon>
    </lineage>
</organism>
<accession>A0A1G4I1P3</accession>
<sequence length="3270" mass="363360">MSHPEHFGISYANIVYAFLVRVDGLHINDSINQMFRSNSREKKTLIEFLLKKRGNHNNAVLLDKDSDDTESRLPLRGTAMAELTRLAGEDLAQWTHIVKGRYCAPSLEETKSADSTHMRWRLTTSDVVAQLTMVRNTFMANILDFKRMSGTTGPSSSVPNNEALGTLGNIPVSLLDVLHENVVAAIKDSISKLCTRLRKTCPPGSLTRSMVAVDSHVTSGASAQWDWSEAHLLASVVELVWALSVSVVLDAHNASAVCAGGLLYSCRLLCSDADASGANKNDYGSQLSLLPPVFFLTHDLAVKLEAHYHAVLQSAGCSIVSPSRVYYSLLSSSCYDLLSQIDEQAVRGHCMSSVRLCVSLLKEARLSCETWESVRWDDIVSRVRSGIPQANRQVLVQDLECLWHFHRNWSEKTRGGRTSLTNDAQVGGLPIILSGKLPSFLSTRFQDLATELFSKCSSLKSVEASKGTKAVESMFVTVFFDALYMCHIFHNGPGSVDSLVVLLVLVKKILPHAKKEKRLRGVVTLLLLGCLFPQPVPDNGNTKIHDQLVGSSGQPISEMLLGELDSWRKCKYSMWYAISVAAMLGCVSPASLLKKMPSFLKTLRNLFSSVDNIDRSSILYSTLHVGGLLVDLHLRNATALAEDVKSCTECFLYYTEKMLVKDLHNEKWREGTGAPACIMAASDLLLFCLQQEHFYLKATGWLLRLLDCRNKTRGSVKSVKGPTICYGQLIAMRALSALCELKYFSVDSKMSEKKNGTKNAVLACNLNCGYHNTVDELYDDFTDTKTQIRSKIMGMIFYRGSCYNYVVTTVEGPTALWHEGHLKNLLTFIKFTNNIQTAINDIRKAAFEYLNDAAQESSMNGTSEFKLQLVSVLIVAGFFTSACAMLDRSLTLPKLLVGADSQLKEAVARVVLPLYLKSGNNSNGSSYGRRSLCSCAFAIYRLAESVIDVLVSEDNGRVEELVKYLTSHLLELRDEMEYITLNDMYVRTTHDDVKDSPQLGHRWDFFSAGAEVRAFNCAVGSRRDKWNWLLIPMNRNVNQLEGCSSSPESEGWYVVRALEGTTLMDALEGLAIILLGHTRRTVRQQALLQLDILASLLSLQRVHCGDQLSTNEDAVGRTHNAPGTSAGMRLGTHGHEGAQNQRFTASEVLKEVGESFEDMYLSLEESYIPFPASTSWHPKSERHQKGMGYVEERSFRTHIGVVESSRGTPADVEMHIRVNNSGSPLVSTPLGDRCMMADSEAYLLIFVSALALVLATHCYYPGSALVRVTCALAGEIVQRGLKLHMEGKLPLWRSCYVLRFLILSVDNTKSLPDANRVTAGGERNRPGHRHGGNTTIVGNFDDYKEVTWQIISRYAEYNKLMDDITVPLITYGVSSTTTFSFFDVLQFLHLGPLEYTWTRDTPLVTFPGVMDSNHPLIKSLRDILYKCNCSHSAKDAEHKAWACLSVFLPTLVVVGRRFFVKPPIIPSREQEKLAIQRTQMEKIIVGTIDFLLLGNTRLFEAGENIEEQQELQAETLFQILDEGNGVAARSWLALSRSLPATNNGDELRASFSRNTVGGAMTIIFLRGLFYDLVTLIFSKETKYLETQLKSILLLKVFYSLTHQVQWFLDINPLQVDDNPEAQLHPNVLVAMEKGVLALQTVILSMEQLTGGSPSATVASIANSFSENFLKWLQHALPPNNTNLEGDMPCIFNIAVTLLVADASSWESMRRVLHQEPVDSPVHRSLFSIMVTAFSVLWGRLERTVTSPRVCVKRISYQTRSDASSDARASLLGSGTSCDGVNKMIVTNSSLIFYALMYSYEESSVGPVFDPIVRSKAKALLQLLCGELLINDTSGEDGFARWFYLLLNATRMQRDNVDVSGQLLQNFFTMASSIILSAGATVSSTAPIHPVSVKIALRLLSLFVRQVEATEESLRTMLKVTQACRNSISDNYIAEVWGGWIAYEGAGRDRFIAVLVTSMIDIADKNTIAYYIDRFISSEKLSQGVGEGRVSLDSQIQSTYYNFFLFSIYQMRLLNQRHASSAPSSSTKYDTALNDITSEFSKDDRIAPSYTAMSSVNCINFEMSIGRCPNVNVAGKGKMAWIAEENIWHGLQRLSQEAVRGRAFSTVRRERCSGRTCLSPMPLYPDDVETSLELSFVKPLVSVLFFASWSIERLQEHGQRLWMEIYRDLSALGEFTSVAGSCEVKNERHVVSSSYPSRDVIISLAKRDATDADEGSCVEDEQETGSVVQQSEASSESDDNTLVQNDGSNFSSSESEEAGAFRASDEKSVIDYGSVVEHCSTESNGTVVVHGGTHTTFAAERTITVEKDDKQSEERKRRDHLKRKKDIYRVAHRDYLTLHIHFSCMLLAHLSSGVLHRSDERDEPGSRFYVVDLAFKVLEKLLKGTVTDPTYRAPNSTKYWLELTLTRLRHRDLMMAQKGNEMQQIWECWDTLLLEESLVFGDSKLNENHAHSPSSTVDIVFAELFMGITGHGRNVFGRRFLQRCLHDSSKWLTQGFMMENRAWQRRHQVHSHISLLCMKVIRSISTCLSLSTENLLVGCGSRHLWVEKMSMQLAEANLLRHLLAVLSDRVGANSTVQSGANPQHIVTNKRYASCIPVITTLACLLRDITIHEILYSSESQKQGMDRTKPEVLAIATPFGSNSSFPSSYLVSCFWAGFALLFASDAWSSVCDLLTVFHRHGCLKFLNVIPKPPPCSSGTFQLTVLPECAAVQLVLLQQGRLTAKQKRDNDELRSTIGRNYKHNTAVVLKYLSEFSQDNSGSAALLAFSELVLLCDWVSLNLAGFSPEVLKTLHVEESKSRENSTTNLVRSNADLGGPPVYSLWDCLGLFGETWKQSLVVFSGGSGSSLKNLSLRMKYVLDELFRVCSEVFNVPSVEMLLSRVDLSKQNGVHPGRSFSGPGLDDIDVCSLHSCTDTADDRCCLCEDNVLSFQQYFEILVVLPFMSLFRSHHTPFPMWSKLLSFVSALLWYHERGHTYITDLLLKFLPDLETALDDVTMQNALVDVNEVPLVDRLLVSVIAEEVLAKAECLKACRPAKQKNLVYDSRRHPLPLVSLIDNEQVITDIVKYLVDSFSTSLGSSAVNLHQLSAVSLGSENATACRYHSTSNRTKGTDGEGMVNTDGKSAGEERSYLDCENVDRQEPDEQTEEACPTAGQFSEQSSDCYQESESGLGTRSHRFGAFVYETLPHAVGPSHQLHQLPIENYCCSVGNTSVDPPKADDEGEQADTNNSGQLLATYGDDTRTQSACDADTISRTSGRYSASSVSVDVDECSG</sequence>
<gene>
    <name evidence="2" type="ORF">TEOVI_000571700</name>
</gene>
<feature type="compositionally biased region" description="Acidic residues" evidence="1">
    <location>
        <begin position="2211"/>
        <end position="2222"/>
    </location>
</feature>
<keyword evidence="3" id="KW-1185">Reference proteome</keyword>
<evidence type="ECO:0000256" key="1">
    <source>
        <dbReference type="SAM" id="MobiDB-lite"/>
    </source>
</evidence>
<feature type="region of interest" description="Disordered" evidence="1">
    <location>
        <begin position="3209"/>
        <end position="3256"/>
    </location>
</feature>
<proteinExistence type="predicted"/>
<feature type="region of interest" description="Disordered" evidence="1">
    <location>
        <begin position="2211"/>
        <end position="2262"/>
    </location>
</feature>
<evidence type="ECO:0000313" key="3">
    <source>
        <dbReference type="Proteomes" id="UP000195570"/>
    </source>
</evidence>
<name>A0A1G4I1P3_TRYEQ</name>
<dbReference type="EMBL" id="CZPT02000365">
    <property type="protein sequence ID" value="SCU65689.1"/>
    <property type="molecule type" value="Genomic_DNA"/>
</dbReference>
<evidence type="ECO:0000313" key="2">
    <source>
        <dbReference type="EMBL" id="SCU65689.1"/>
    </source>
</evidence>
<dbReference type="Proteomes" id="UP000195570">
    <property type="component" value="Unassembled WGS sequence"/>
</dbReference>
<dbReference type="VEuPathDB" id="TriTrypDB:TEOVI_000571700"/>
<feature type="compositionally biased region" description="Basic and acidic residues" evidence="1">
    <location>
        <begin position="3121"/>
        <end position="3139"/>
    </location>
</feature>
<reference evidence="2" key="1">
    <citation type="submission" date="2016-09" db="EMBL/GenBank/DDBJ databases">
        <authorList>
            <person name="Hebert L."/>
            <person name="Moumen B."/>
        </authorList>
    </citation>
    <scope>NUCLEOTIDE SEQUENCE [LARGE SCALE GENOMIC DNA]</scope>
    <source>
        <strain evidence="2">OVI</strain>
    </source>
</reference>
<feature type="region of interest" description="Disordered" evidence="1">
    <location>
        <begin position="3101"/>
        <end position="3167"/>
    </location>
</feature>
<dbReference type="GeneID" id="92379657"/>
<protein>
    <submittedName>
        <fullName evidence="2">Uncharacterized protein</fullName>
    </submittedName>
</protein>
<dbReference type="RefSeq" id="XP_067077250.1">
    <property type="nucleotide sequence ID" value="XM_067221149.1"/>
</dbReference>
<comment type="caution">
    <text evidence="2">The sequence shown here is derived from an EMBL/GenBank/DDBJ whole genome shotgun (WGS) entry which is preliminary data.</text>
</comment>